<organism evidence="2 3">
    <name type="scientific">Odynerus spinipes</name>
    <dbReference type="NCBI Taxonomy" id="1348599"/>
    <lineage>
        <taxon>Eukaryota</taxon>
        <taxon>Metazoa</taxon>
        <taxon>Ecdysozoa</taxon>
        <taxon>Arthropoda</taxon>
        <taxon>Hexapoda</taxon>
        <taxon>Insecta</taxon>
        <taxon>Pterygota</taxon>
        <taxon>Neoptera</taxon>
        <taxon>Endopterygota</taxon>
        <taxon>Hymenoptera</taxon>
        <taxon>Apocrita</taxon>
        <taxon>Aculeata</taxon>
        <taxon>Vespoidea</taxon>
        <taxon>Vespidae</taxon>
        <taxon>Eumeninae</taxon>
        <taxon>Odynerus</taxon>
    </lineage>
</organism>
<evidence type="ECO:0008006" key="4">
    <source>
        <dbReference type="Google" id="ProtNLM"/>
    </source>
</evidence>
<evidence type="ECO:0000256" key="1">
    <source>
        <dbReference type="SAM" id="Coils"/>
    </source>
</evidence>
<reference evidence="2" key="2">
    <citation type="journal article" date="2023" name="Commun. Biol.">
        <title>Intrasexual cuticular hydrocarbon dimorphism in a wasp sheds light on hydrocarbon biosynthesis genes in Hymenoptera.</title>
        <authorList>
            <person name="Moris V.C."/>
            <person name="Podsiadlowski L."/>
            <person name="Martin S."/>
            <person name="Oeyen J.P."/>
            <person name="Donath A."/>
            <person name="Petersen M."/>
            <person name="Wilbrandt J."/>
            <person name="Misof B."/>
            <person name="Liedtke D."/>
            <person name="Thamm M."/>
            <person name="Scheiner R."/>
            <person name="Schmitt T."/>
            <person name="Niehuis O."/>
        </authorList>
    </citation>
    <scope>NUCLEOTIDE SEQUENCE</scope>
    <source>
        <strain evidence="2">GBR_01_08_01A</strain>
    </source>
</reference>
<sequence>MSIEEYQCDIADVLQNKDFSILQKLSSSCNKFEMYVASKVESATTRASEYTKRMAASTEKISELQQEVEILKSEIDNVKLQQKIVDKKIANIIKQEEKLNNEIPDAKARRDCLSLELVDLKQEIQDRREKKLKNWNAIKRATAIYKSNLNFVINVEENGDFDAVKVLFFRNYESIKDKYYVQLINKDKLWKVKEIHPKLREEHWIDLKGTVDFTNQSQISNVTAFLCLLRVVFLKYYMDSS</sequence>
<reference evidence="2" key="1">
    <citation type="submission" date="2021-08" db="EMBL/GenBank/DDBJ databases">
        <authorList>
            <person name="Misof B."/>
            <person name="Oliver O."/>
            <person name="Podsiadlowski L."/>
            <person name="Donath A."/>
            <person name="Peters R."/>
            <person name="Mayer C."/>
            <person name="Rust J."/>
            <person name="Gunkel S."/>
            <person name="Lesny P."/>
            <person name="Martin S."/>
            <person name="Oeyen J.P."/>
            <person name="Petersen M."/>
            <person name="Panagiotis P."/>
            <person name="Wilbrandt J."/>
            <person name="Tanja T."/>
        </authorList>
    </citation>
    <scope>NUCLEOTIDE SEQUENCE</scope>
    <source>
        <strain evidence="2">GBR_01_08_01A</strain>
        <tissue evidence="2">Thorax + abdomen</tissue>
    </source>
</reference>
<proteinExistence type="predicted"/>
<dbReference type="Proteomes" id="UP001258017">
    <property type="component" value="Unassembled WGS sequence"/>
</dbReference>
<accession>A0AAD9VQZ7</accession>
<keyword evidence="3" id="KW-1185">Reference proteome</keyword>
<dbReference type="EMBL" id="JAIFRP010000030">
    <property type="protein sequence ID" value="KAK2583504.1"/>
    <property type="molecule type" value="Genomic_DNA"/>
</dbReference>
<evidence type="ECO:0000313" key="2">
    <source>
        <dbReference type="EMBL" id="KAK2583504.1"/>
    </source>
</evidence>
<keyword evidence="1" id="KW-0175">Coiled coil</keyword>
<comment type="caution">
    <text evidence="2">The sequence shown here is derived from an EMBL/GenBank/DDBJ whole genome shotgun (WGS) entry which is preliminary data.</text>
</comment>
<protein>
    <recommendedName>
        <fullName evidence="4">Kinetochore protein SPC25</fullName>
    </recommendedName>
</protein>
<feature type="coiled-coil region" evidence="1">
    <location>
        <begin position="47"/>
        <end position="130"/>
    </location>
</feature>
<evidence type="ECO:0000313" key="3">
    <source>
        <dbReference type="Proteomes" id="UP001258017"/>
    </source>
</evidence>
<dbReference type="AlphaFoldDB" id="A0AAD9VQZ7"/>
<name>A0AAD9VQZ7_9HYME</name>
<gene>
    <name evidence="2" type="ORF">KPH14_009464</name>
</gene>